<dbReference type="GO" id="GO:0005737">
    <property type="term" value="C:cytoplasm"/>
    <property type="evidence" value="ECO:0007669"/>
    <property type="project" value="TreeGrafter"/>
</dbReference>
<evidence type="ECO:0000256" key="4">
    <source>
        <dbReference type="ARBA" id="ARBA00022964"/>
    </source>
</evidence>
<keyword evidence="12" id="KW-1185">Reference proteome</keyword>
<comment type="cofactor">
    <cofactor evidence="1 8">
        <name>Fe cation</name>
        <dbReference type="ChEBI" id="CHEBI:24875"/>
    </cofactor>
</comment>
<accession>A0A6M1SSU3</accession>
<dbReference type="GO" id="GO:0004411">
    <property type="term" value="F:homogentisate 1,2-dioxygenase activity"/>
    <property type="evidence" value="ECO:0007669"/>
    <property type="project" value="InterPro"/>
</dbReference>
<evidence type="ECO:0000256" key="9">
    <source>
        <dbReference type="SAM" id="MobiDB-lite"/>
    </source>
</evidence>
<dbReference type="AlphaFoldDB" id="A0A6M1SSU3"/>
<dbReference type="GO" id="GO:0046872">
    <property type="term" value="F:metal ion binding"/>
    <property type="evidence" value="ECO:0007669"/>
    <property type="project" value="UniProtKB-KW"/>
</dbReference>
<dbReference type="GO" id="GO:0006559">
    <property type="term" value="P:L-phenylalanine catabolic process"/>
    <property type="evidence" value="ECO:0007669"/>
    <property type="project" value="InterPro"/>
</dbReference>
<reference evidence="11 12" key="1">
    <citation type="submission" date="2020-02" db="EMBL/GenBank/DDBJ databases">
        <title>Balneolaceae bacterium YR4-1, complete genome.</title>
        <authorList>
            <person name="Li Y."/>
            <person name="Wu S."/>
        </authorList>
    </citation>
    <scope>NUCLEOTIDE SEQUENCE [LARGE SCALE GENOMIC DNA]</scope>
    <source>
        <strain evidence="11 12">YR4-1</strain>
    </source>
</reference>
<dbReference type="Pfam" id="PF20510">
    <property type="entry name" value="HgmA_N"/>
    <property type="match status" value="1"/>
</dbReference>
<feature type="binding site" evidence="8">
    <location>
        <position position="299"/>
    </location>
    <ligand>
        <name>Fe cation</name>
        <dbReference type="ChEBI" id="CHEBI:24875"/>
    </ligand>
</feature>
<name>A0A6M1SSU3_9BACT</name>
<dbReference type="Gene3D" id="2.60.120.10">
    <property type="entry name" value="Jelly Rolls"/>
    <property type="match status" value="1"/>
</dbReference>
<evidence type="ECO:0000256" key="8">
    <source>
        <dbReference type="PIRSR" id="PIRSR605708-2"/>
    </source>
</evidence>
<feature type="region of interest" description="Disordered" evidence="9">
    <location>
        <begin position="375"/>
        <end position="394"/>
    </location>
</feature>
<dbReference type="InterPro" id="IPR014710">
    <property type="entry name" value="RmlC-like_jellyroll"/>
</dbReference>
<keyword evidence="4 11" id="KW-0223">Dioxygenase</keyword>
<dbReference type="InterPro" id="IPR011051">
    <property type="entry name" value="RmlC_Cupin_sf"/>
</dbReference>
<feature type="domain" description="Homogentisate 1,2-dioxygenase N-terminal" evidence="10">
    <location>
        <begin position="108"/>
        <end position="250"/>
    </location>
</feature>
<evidence type="ECO:0000256" key="1">
    <source>
        <dbReference type="ARBA" id="ARBA00001962"/>
    </source>
</evidence>
<evidence type="ECO:0000256" key="3">
    <source>
        <dbReference type="ARBA" id="ARBA00022723"/>
    </source>
</evidence>
<keyword evidence="5" id="KW-0560">Oxidoreductase</keyword>
<keyword evidence="3 8" id="KW-0479">Metal-binding</keyword>
<sequence length="394" mass="45826">MMIYHQLGKVPHKRHTQFRRPDGELYQEHLFGAEGFHGVSSLLYHNNPPTRTFKVAQGPKVEIEKWEEGVLRHHHLRTANMEEGGDPVMGRKVLLFNKDVQIGAARPTESMDYFYKNGEHDELIFIHEGEGYVQTMFGRLDFHYGDYVFIPRGTIYQMVFETEKNKILTVDSTGPIDIPDRYLSDKGQFLENSPFCERDIRRPEGQLFYDEEGEFEVKIKKQGQITSYWYEHHPFDVVGWDGYLYPWIFNIKDFEPITGRVHQPPPVHQTFKAPNYVVCSFCPRKYDYHPQSIPAPYAHSNVDSDEVLYYVEGDFMSRKGVDEGSITQHPGGIPHGPHPGKYEESIGKEGTDEYAVMIDTFYPLHLTTEAKKLDDDSYPYSWNEDVQKKVEAEE</sequence>
<dbReference type="GO" id="GO:0006570">
    <property type="term" value="P:tyrosine metabolic process"/>
    <property type="evidence" value="ECO:0007669"/>
    <property type="project" value="InterPro"/>
</dbReference>
<keyword evidence="6 8" id="KW-0408">Iron</keyword>
<dbReference type="CDD" id="cd02208">
    <property type="entry name" value="cupin_RmlC-like"/>
    <property type="match status" value="1"/>
</dbReference>
<evidence type="ECO:0000256" key="2">
    <source>
        <dbReference type="ARBA" id="ARBA00007757"/>
    </source>
</evidence>
<proteinExistence type="inferred from homology"/>
<comment type="similarity">
    <text evidence="2">Belongs to the homogentisate dioxygenase family.</text>
</comment>
<evidence type="ECO:0000256" key="7">
    <source>
        <dbReference type="PIRSR" id="PIRSR605708-1"/>
    </source>
</evidence>
<comment type="caution">
    <text evidence="11">The sequence shown here is derived from an EMBL/GenBank/DDBJ whole genome shotgun (WGS) entry which is preliminary data.</text>
</comment>
<protein>
    <submittedName>
        <fullName evidence="11">Homogentisate 1,2-dioxygenase</fullName>
    </submittedName>
</protein>
<feature type="compositionally biased region" description="Basic and acidic residues" evidence="9">
    <location>
        <begin position="385"/>
        <end position="394"/>
    </location>
</feature>
<feature type="binding site" evidence="8">
    <location>
        <position position="305"/>
    </location>
    <ligand>
        <name>Fe cation</name>
        <dbReference type="ChEBI" id="CHEBI:24875"/>
    </ligand>
</feature>
<feature type="binding site" evidence="8">
    <location>
        <position position="335"/>
    </location>
    <ligand>
        <name>Fe cation</name>
        <dbReference type="ChEBI" id="CHEBI:24875"/>
    </ligand>
</feature>
<evidence type="ECO:0000313" key="11">
    <source>
        <dbReference type="EMBL" id="NGP75842.1"/>
    </source>
</evidence>
<dbReference type="Proteomes" id="UP000473278">
    <property type="component" value="Unassembled WGS sequence"/>
</dbReference>
<feature type="binding site" evidence="8">
    <location>
        <position position="335"/>
    </location>
    <ligand>
        <name>homogentisate</name>
        <dbReference type="ChEBI" id="CHEBI:16169"/>
    </ligand>
</feature>
<dbReference type="InterPro" id="IPR005708">
    <property type="entry name" value="Homogentis_dOase"/>
</dbReference>
<evidence type="ECO:0000256" key="5">
    <source>
        <dbReference type="ARBA" id="ARBA00023002"/>
    </source>
</evidence>
<dbReference type="SUPFAM" id="SSF51182">
    <property type="entry name" value="RmlC-like cupins"/>
    <property type="match status" value="1"/>
</dbReference>
<organism evidence="11 12">
    <name type="scientific">Halalkalibaculum roseum</name>
    <dbReference type="NCBI Taxonomy" id="2709311"/>
    <lineage>
        <taxon>Bacteria</taxon>
        <taxon>Pseudomonadati</taxon>
        <taxon>Balneolota</taxon>
        <taxon>Balneolia</taxon>
        <taxon>Balneolales</taxon>
        <taxon>Balneolaceae</taxon>
        <taxon>Halalkalibaculum</taxon>
    </lineage>
</organism>
<dbReference type="PANTHER" id="PTHR11056:SF0">
    <property type="entry name" value="HOMOGENTISATE 1,2-DIOXYGENASE"/>
    <property type="match status" value="1"/>
</dbReference>
<dbReference type="EMBL" id="JAALLT010000002">
    <property type="protein sequence ID" value="NGP75842.1"/>
    <property type="molecule type" value="Genomic_DNA"/>
</dbReference>
<evidence type="ECO:0000313" key="12">
    <source>
        <dbReference type="Proteomes" id="UP000473278"/>
    </source>
</evidence>
<evidence type="ECO:0000256" key="6">
    <source>
        <dbReference type="ARBA" id="ARBA00023004"/>
    </source>
</evidence>
<dbReference type="PANTHER" id="PTHR11056">
    <property type="entry name" value="HOMOGENTISATE 1,2-DIOXYGENASE"/>
    <property type="match status" value="1"/>
</dbReference>
<gene>
    <name evidence="11" type="ORF">G3570_04305</name>
</gene>
<feature type="active site" description="Proton acceptor" evidence="7">
    <location>
        <position position="262"/>
    </location>
</feature>
<evidence type="ECO:0000259" key="10">
    <source>
        <dbReference type="Pfam" id="PF20510"/>
    </source>
</evidence>
<dbReference type="InterPro" id="IPR046452">
    <property type="entry name" value="HgmA_N"/>
</dbReference>